<keyword evidence="2" id="KW-0677">Repeat</keyword>
<feature type="domain" description="Leucine-rich repeat-containing N-terminal plant-type" evidence="4">
    <location>
        <begin position="29"/>
        <end position="61"/>
    </location>
</feature>
<dbReference type="PANTHER" id="PTHR48010:SF96">
    <property type="entry name" value="OS05G0595800 PROTEIN"/>
    <property type="match status" value="1"/>
</dbReference>
<accession>A0A022QQG4</accession>
<protein>
    <recommendedName>
        <fullName evidence="4">Leucine-rich repeat-containing N-terminal plant-type domain-containing protein</fullName>
    </recommendedName>
</protein>
<dbReference type="EMBL" id="KI631216">
    <property type="protein sequence ID" value="EYU29503.1"/>
    <property type="molecule type" value="Genomic_DNA"/>
</dbReference>
<keyword evidence="1" id="KW-0433">Leucine-rich repeat</keyword>
<dbReference type="Pfam" id="PF08263">
    <property type="entry name" value="LRRNT_2"/>
    <property type="match status" value="1"/>
</dbReference>
<dbReference type="Pfam" id="PF00560">
    <property type="entry name" value="LRR_1"/>
    <property type="match status" value="1"/>
</dbReference>
<reference evidence="5 6" key="1">
    <citation type="journal article" date="2013" name="Proc. Natl. Acad. Sci. U.S.A.">
        <title>Fine-scale variation in meiotic recombination in Mimulus inferred from population shotgun sequencing.</title>
        <authorList>
            <person name="Hellsten U."/>
            <person name="Wright K.M."/>
            <person name="Jenkins J."/>
            <person name="Shu S."/>
            <person name="Yuan Y."/>
            <person name="Wessler S.R."/>
            <person name="Schmutz J."/>
            <person name="Willis J.H."/>
            <person name="Rokhsar D.S."/>
        </authorList>
    </citation>
    <scope>NUCLEOTIDE SEQUENCE [LARGE SCALE GENOMIC DNA]</scope>
    <source>
        <strain evidence="6">cv. DUN x IM62</strain>
    </source>
</reference>
<name>A0A022QQG4_ERYGU</name>
<evidence type="ECO:0000256" key="2">
    <source>
        <dbReference type="ARBA" id="ARBA00022737"/>
    </source>
</evidence>
<sequence length="165" mass="18732">MADSIIITLYLLAFSCFALYTPASSSSNQTDLLSLLALKEALNVDPNGALNSWNRTTNFCTKINLGNNIFNSRIPQEIGLLRRLEYIEFSNNSFKGRIVPENISQWRNLVYLNLINNNLSGPIPPEIQFLEKLRDLGLELFLLHEIFPEKCRVYPADVTVVYGSF</sequence>
<dbReference type="InterPro" id="IPR050994">
    <property type="entry name" value="At_inactive_RLKs"/>
</dbReference>
<proteinExistence type="predicted"/>
<evidence type="ECO:0000259" key="4">
    <source>
        <dbReference type="Pfam" id="PF08263"/>
    </source>
</evidence>
<gene>
    <name evidence="5" type="ORF">MIMGU_mgv11b015270mg</name>
</gene>
<dbReference type="AlphaFoldDB" id="A0A022QQG4"/>
<feature type="chain" id="PRO_5001504434" description="Leucine-rich repeat-containing N-terminal plant-type domain-containing protein" evidence="3">
    <location>
        <begin position="19"/>
        <end position="165"/>
    </location>
</feature>
<dbReference type="InterPro" id="IPR032675">
    <property type="entry name" value="LRR_dom_sf"/>
</dbReference>
<evidence type="ECO:0000256" key="1">
    <source>
        <dbReference type="ARBA" id="ARBA00022614"/>
    </source>
</evidence>
<evidence type="ECO:0000256" key="3">
    <source>
        <dbReference type="SAM" id="SignalP"/>
    </source>
</evidence>
<evidence type="ECO:0000313" key="5">
    <source>
        <dbReference type="EMBL" id="EYU29503.1"/>
    </source>
</evidence>
<feature type="signal peptide" evidence="3">
    <location>
        <begin position="1"/>
        <end position="18"/>
    </location>
</feature>
<dbReference type="Proteomes" id="UP000030748">
    <property type="component" value="Unassembled WGS sequence"/>
</dbReference>
<keyword evidence="6" id="KW-1185">Reference proteome</keyword>
<dbReference type="STRING" id="4155.A0A022QQG4"/>
<keyword evidence="3" id="KW-0732">Signal</keyword>
<dbReference type="InterPro" id="IPR001611">
    <property type="entry name" value="Leu-rich_rpt"/>
</dbReference>
<evidence type="ECO:0000313" key="6">
    <source>
        <dbReference type="Proteomes" id="UP000030748"/>
    </source>
</evidence>
<dbReference type="InterPro" id="IPR013210">
    <property type="entry name" value="LRR_N_plant-typ"/>
</dbReference>
<dbReference type="SUPFAM" id="SSF52058">
    <property type="entry name" value="L domain-like"/>
    <property type="match status" value="1"/>
</dbReference>
<dbReference type="PANTHER" id="PTHR48010">
    <property type="entry name" value="OS05G0588300 PROTEIN"/>
    <property type="match status" value="1"/>
</dbReference>
<organism evidence="5 6">
    <name type="scientific">Erythranthe guttata</name>
    <name type="common">Yellow monkey flower</name>
    <name type="synonym">Mimulus guttatus</name>
    <dbReference type="NCBI Taxonomy" id="4155"/>
    <lineage>
        <taxon>Eukaryota</taxon>
        <taxon>Viridiplantae</taxon>
        <taxon>Streptophyta</taxon>
        <taxon>Embryophyta</taxon>
        <taxon>Tracheophyta</taxon>
        <taxon>Spermatophyta</taxon>
        <taxon>Magnoliopsida</taxon>
        <taxon>eudicotyledons</taxon>
        <taxon>Gunneridae</taxon>
        <taxon>Pentapetalae</taxon>
        <taxon>asterids</taxon>
        <taxon>lamiids</taxon>
        <taxon>Lamiales</taxon>
        <taxon>Phrymaceae</taxon>
        <taxon>Erythranthe</taxon>
    </lineage>
</organism>
<dbReference type="Gene3D" id="3.80.10.10">
    <property type="entry name" value="Ribonuclease Inhibitor"/>
    <property type="match status" value="1"/>
</dbReference>